<name>A0A178U987_ARATH</name>
<dbReference type="Proteomes" id="UP000078284">
    <property type="component" value="Unassembled WGS sequence"/>
</dbReference>
<organism evidence="2 3">
    <name type="scientific">Arabidopsis thaliana</name>
    <name type="common">Mouse-ear cress</name>
    <dbReference type="NCBI Taxonomy" id="3702"/>
    <lineage>
        <taxon>Eukaryota</taxon>
        <taxon>Viridiplantae</taxon>
        <taxon>Streptophyta</taxon>
        <taxon>Embryophyta</taxon>
        <taxon>Tracheophyta</taxon>
        <taxon>Spermatophyta</taxon>
        <taxon>Magnoliopsida</taxon>
        <taxon>eudicotyledons</taxon>
        <taxon>Gunneridae</taxon>
        <taxon>Pentapetalae</taxon>
        <taxon>rosids</taxon>
        <taxon>malvids</taxon>
        <taxon>Brassicales</taxon>
        <taxon>Brassicaceae</taxon>
        <taxon>Camelineae</taxon>
        <taxon>Arabidopsis</taxon>
    </lineage>
</organism>
<evidence type="ECO:0000313" key="3">
    <source>
        <dbReference type="Proteomes" id="UP000078284"/>
    </source>
</evidence>
<geneLocation type="mitochondrion" evidence="2"/>
<protein>
    <recommendedName>
        <fullName evidence="4">Transmembrane protein</fullName>
    </recommendedName>
</protein>
<evidence type="ECO:0000256" key="1">
    <source>
        <dbReference type="SAM" id="Phobius"/>
    </source>
</evidence>
<proteinExistence type="predicted"/>
<keyword evidence="1" id="KW-1133">Transmembrane helix</keyword>
<gene>
    <name evidence="2" type="ORF">AXX17_ATUG03210</name>
</gene>
<keyword evidence="2" id="KW-0496">Mitochondrion</keyword>
<reference evidence="3" key="1">
    <citation type="journal article" date="2016" name="Proc. Natl. Acad. Sci. U.S.A.">
        <title>Chromosome-level assembly of Arabidopsis thaliana Ler reveals the extent of translocation and inversion polymorphisms.</title>
        <authorList>
            <person name="Zapata L."/>
            <person name="Ding J."/>
            <person name="Willing E.M."/>
            <person name="Hartwig B."/>
            <person name="Bezdan D."/>
            <person name="Jiao W.B."/>
            <person name="Patel V."/>
            <person name="Velikkakam James G."/>
            <person name="Koornneef M."/>
            <person name="Ossowski S."/>
            <person name="Schneeberger K."/>
        </authorList>
    </citation>
    <scope>NUCLEOTIDE SEQUENCE [LARGE SCALE GENOMIC DNA]</scope>
    <source>
        <strain evidence="3">cv. Landsberg erecta</strain>
    </source>
</reference>
<evidence type="ECO:0000313" key="2">
    <source>
        <dbReference type="EMBL" id="OAO89211.1"/>
    </source>
</evidence>
<keyword evidence="1" id="KW-0472">Membrane</keyword>
<dbReference type="AlphaFoldDB" id="A0A178U987"/>
<evidence type="ECO:0008006" key="4">
    <source>
        <dbReference type="Google" id="ProtNLM"/>
    </source>
</evidence>
<accession>A0A178U987</accession>
<sequence>MRACGEGKFSWLADPSNTVLSPFYHFFVELLIRSSPATAYVAIFLFSRTRKKASDTSVVLGLFAQFLEHSCGLVC</sequence>
<feature type="transmembrane region" description="Helical" evidence="1">
    <location>
        <begin position="23"/>
        <end position="46"/>
    </location>
</feature>
<comment type="caution">
    <text evidence="2">The sequence shown here is derived from an EMBL/GenBank/DDBJ whole genome shotgun (WGS) entry which is preliminary data.</text>
</comment>
<keyword evidence="1" id="KW-0812">Transmembrane</keyword>
<dbReference type="EMBL" id="LUHQ01000019">
    <property type="protein sequence ID" value="OAO89211.1"/>
    <property type="molecule type" value="Genomic_DNA"/>
</dbReference>